<evidence type="ECO:0000256" key="12">
    <source>
        <dbReference type="HAMAP-Rule" id="MF_00454"/>
    </source>
</evidence>
<organism evidence="14 15">
    <name type="scientific">Acidiphilium cryptum (strain JF-5)</name>
    <dbReference type="NCBI Taxonomy" id="349163"/>
    <lineage>
        <taxon>Bacteria</taxon>
        <taxon>Pseudomonadati</taxon>
        <taxon>Pseudomonadota</taxon>
        <taxon>Alphaproteobacteria</taxon>
        <taxon>Acetobacterales</taxon>
        <taxon>Acidocellaceae</taxon>
        <taxon>Acidiphilium</taxon>
    </lineage>
</organism>
<dbReference type="NCBIfam" id="TIGR00494">
    <property type="entry name" value="crcB"/>
    <property type="match status" value="1"/>
</dbReference>
<dbReference type="HOGENOM" id="CLU_1406074_0_0_5"/>
<name>A5FV99_ACICJ</name>
<comment type="similarity">
    <text evidence="10 12">Belongs to the fluoride channel Fluc/FEX (TC 1.A.43) family.</text>
</comment>
<keyword evidence="2 12" id="KW-1003">Cell membrane</keyword>
<evidence type="ECO:0000256" key="6">
    <source>
        <dbReference type="ARBA" id="ARBA00023053"/>
    </source>
</evidence>
<gene>
    <name evidence="12" type="primary">fluC</name>
    <name evidence="12" type="synonym">crcB</name>
    <name evidence="14" type="ordered locus">Acry_0304</name>
</gene>
<dbReference type="GO" id="GO:0046872">
    <property type="term" value="F:metal ion binding"/>
    <property type="evidence" value="ECO:0007669"/>
    <property type="project" value="UniProtKB-KW"/>
</dbReference>
<evidence type="ECO:0000256" key="4">
    <source>
        <dbReference type="ARBA" id="ARBA00022692"/>
    </source>
</evidence>
<evidence type="ECO:0000313" key="15">
    <source>
        <dbReference type="Proteomes" id="UP000000245"/>
    </source>
</evidence>
<dbReference type="GO" id="GO:0005886">
    <property type="term" value="C:plasma membrane"/>
    <property type="evidence" value="ECO:0007669"/>
    <property type="project" value="UniProtKB-SubCell"/>
</dbReference>
<dbReference type="AlphaFoldDB" id="A5FV99"/>
<evidence type="ECO:0000256" key="2">
    <source>
        <dbReference type="ARBA" id="ARBA00022475"/>
    </source>
</evidence>
<dbReference type="InterPro" id="IPR003691">
    <property type="entry name" value="FluC"/>
</dbReference>
<feature type="transmembrane region" description="Helical" evidence="12">
    <location>
        <begin position="132"/>
        <end position="149"/>
    </location>
</feature>
<evidence type="ECO:0000256" key="1">
    <source>
        <dbReference type="ARBA" id="ARBA00004651"/>
    </source>
</evidence>
<dbReference type="Pfam" id="PF02537">
    <property type="entry name" value="CRCB"/>
    <property type="match status" value="1"/>
</dbReference>
<comment type="activity regulation">
    <text evidence="12">Na(+) is not transported, but it plays an essential structural role and its presence is essential for fluoride channel function.</text>
</comment>
<keyword evidence="8 12" id="KW-0472">Membrane</keyword>
<evidence type="ECO:0000256" key="11">
    <source>
        <dbReference type="ARBA" id="ARBA00035585"/>
    </source>
</evidence>
<feature type="region of interest" description="Disordered" evidence="13">
    <location>
        <begin position="1"/>
        <end position="21"/>
    </location>
</feature>
<accession>A5FV99</accession>
<dbReference type="KEGG" id="acr:Acry_0304"/>
<evidence type="ECO:0000313" key="14">
    <source>
        <dbReference type="EMBL" id="ABQ29531.1"/>
    </source>
</evidence>
<proteinExistence type="inferred from homology"/>
<dbReference type="EMBL" id="CP000697">
    <property type="protein sequence ID" value="ABQ29531.1"/>
    <property type="molecule type" value="Genomic_DNA"/>
</dbReference>
<dbReference type="PANTHER" id="PTHR28259">
    <property type="entry name" value="FLUORIDE EXPORT PROTEIN 1-RELATED"/>
    <property type="match status" value="1"/>
</dbReference>
<evidence type="ECO:0000256" key="9">
    <source>
        <dbReference type="ARBA" id="ARBA00023303"/>
    </source>
</evidence>
<protein>
    <recommendedName>
        <fullName evidence="12">Fluoride-specific ion channel FluC</fullName>
    </recommendedName>
</protein>
<keyword evidence="12" id="KW-0479">Metal-binding</keyword>
<comment type="catalytic activity">
    <reaction evidence="11">
        <text>fluoride(in) = fluoride(out)</text>
        <dbReference type="Rhea" id="RHEA:76159"/>
        <dbReference type="ChEBI" id="CHEBI:17051"/>
    </reaction>
    <physiologicalReaction direction="left-to-right" evidence="11">
        <dbReference type="Rhea" id="RHEA:76160"/>
    </physiologicalReaction>
</comment>
<keyword evidence="12" id="KW-0813">Transport</keyword>
<dbReference type="GO" id="GO:0062054">
    <property type="term" value="F:fluoride channel activity"/>
    <property type="evidence" value="ECO:0007669"/>
    <property type="project" value="UniProtKB-UniRule"/>
</dbReference>
<sequence>MRSGRAGDGVRREPPAGLMTPVSIRQPRRDRRARFRHFRSGHGRQASALPRRHPLDIPDISATTRRRFMIKTLAAIAFFGSLGCWARYGQTIFMQNLFGRGFPVAVLSINVLGSFLIGFLFVLTAERVAIDPAIRTGVLTGFLGGYTTFSTFELETLMLVENGEIVKSALYVLLSVVLGFIGAVLGVYIARNV</sequence>
<reference evidence="14 15" key="1">
    <citation type="submission" date="2007-05" db="EMBL/GenBank/DDBJ databases">
        <title>Complete sequence of chromosome of Acidiphilium cryptum JF-5.</title>
        <authorList>
            <consortium name="US DOE Joint Genome Institute"/>
            <person name="Copeland A."/>
            <person name="Lucas S."/>
            <person name="Lapidus A."/>
            <person name="Barry K."/>
            <person name="Detter J.C."/>
            <person name="Glavina del Rio T."/>
            <person name="Hammon N."/>
            <person name="Israni S."/>
            <person name="Dalin E."/>
            <person name="Tice H."/>
            <person name="Pitluck S."/>
            <person name="Sims D."/>
            <person name="Brettin T."/>
            <person name="Bruce D."/>
            <person name="Han C."/>
            <person name="Schmutz J."/>
            <person name="Larimer F."/>
            <person name="Land M."/>
            <person name="Hauser L."/>
            <person name="Kyrpides N."/>
            <person name="Kim E."/>
            <person name="Magnuson T."/>
            <person name="Richardson P."/>
        </authorList>
    </citation>
    <scope>NUCLEOTIDE SEQUENCE [LARGE SCALE GENOMIC DNA]</scope>
    <source>
        <strain evidence="14 15">JF-5</strain>
    </source>
</reference>
<keyword evidence="6 12" id="KW-0915">Sodium</keyword>
<dbReference type="Proteomes" id="UP000000245">
    <property type="component" value="Chromosome"/>
</dbReference>
<comment type="subcellular location">
    <subcellularLocation>
        <location evidence="12">Cell inner membrane</location>
        <topology evidence="12">Multi-pass membrane protein</topology>
    </subcellularLocation>
    <subcellularLocation>
        <location evidence="1">Cell membrane</location>
        <topology evidence="1">Multi-pass membrane protein</topology>
    </subcellularLocation>
</comment>
<feature type="transmembrane region" description="Helical" evidence="12">
    <location>
        <begin position="100"/>
        <end position="125"/>
    </location>
</feature>
<keyword evidence="3 12" id="KW-0997">Cell inner membrane</keyword>
<evidence type="ECO:0000256" key="8">
    <source>
        <dbReference type="ARBA" id="ARBA00023136"/>
    </source>
</evidence>
<feature type="binding site" evidence="12">
    <location>
        <position position="147"/>
    </location>
    <ligand>
        <name>Na(+)</name>
        <dbReference type="ChEBI" id="CHEBI:29101"/>
        <note>structural</note>
    </ligand>
</feature>
<feature type="binding site" evidence="12">
    <location>
        <position position="144"/>
    </location>
    <ligand>
        <name>Na(+)</name>
        <dbReference type="ChEBI" id="CHEBI:29101"/>
        <note>structural</note>
    </ligand>
</feature>
<dbReference type="GO" id="GO:0140114">
    <property type="term" value="P:cellular detoxification of fluoride"/>
    <property type="evidence" value="ECO:0007669"/>
    <property type="project" value="UniProtKB-UniRule"/>
</dbReference>
<feature type="transmembrane region" description="Helical" evidence="12">
    <location>
        <begin position="68"/>
        <end position="88"/>
    </location>
</feature>
<dbReference type="eggNOG" id="COG0239">
    <property type="taxonomic scope" value="Bacteria"/>
</dbReference>
<keyword evidence="9 12" id="KW-0407">Ion channel</keyword>
<evidence type="ECO:0000256" key="10">
    <source>
        <dbReference type="ARBA" id="ARBA00035120"/>
    </source>
</evidence>
<dbReference type="HAMAP" id="MF_00454">
    <property type="entry name" value="FluC"/>
    <property type="match status" value="1"/>
</dbReference>
<evidence type="ECO:0000256" key="13">
    <source>
        <dbReference type="SAM" id="MobiDB-lite"/>
    </source>
</evidence>
<evidence type="ECO:0000256" key="3">
    <source>
        <dbReference type="ARBA" id="ARBA00022519"/>
    </source>
</evidence>
<keyword evidence="4 12" id="KW-0812">Transmembrane</keyword>
<keyword evidence="5 12" id="KW-1133">Transmembrane helix</keyword>
<dbReference type="STRING" id="349163.Acry_0304"/>
<dbReference type="PANTHER" id="PTHR28259:SF1">
    <property type="entry name" value="FLUORIDE EXPORT PROTEIN 1-RELATED"/>
    <property type="match status" value="1"/>
</dbReference>
<keyword evidence="15" id="KW-1185">Reference proteome</keyword>
<feature type="transmembrane region" description="Helical" evidence="12">
    <location>
        <begin position="169"/>
        <end position="190"/>
    </location>
</feature>
<evidence type="ECO:0000256" key="7">
    <source>
        <dbReference type="ARBA" id="ARBA00023065"/>
    </source>
</evidence>
<evidence type="ECO:0000256" key="5">
    <source>
        <dbReference type="ARBA" id="ARBA00022989"/>
    </source>
</evidence>
<keyword evidence="7 12" id="KW-0406">Ion transport</keyword>
<comment type="function">
    <text evidence="12">Fluoride-specific ion channel. Important for reducing fluoride concentration in the cell, thus reducing its toxicity.</text>
</comment>